<comment type="caution">
    <text evidence="2">The sequence shown here is derived from an EMBL/GenBank/DDBJ whole genome shotgun (WGS) entry which is preliminary data.</text>
</comment>
<keyword evidence="1" id="KW-0472">Membrane</keyword>
<feature type="transmembrane region" description="Helical" evidence="1">
    <location>
        <begin position="7"/>
        <end position="27"/>
    </location>
</feature>
<keyword evidence="1" id="KW-1133">Transmembrane helix</keyword>
<evidence type="ECO:0000256" key="1">
    <source>
        <dbReference type="SAM" id="Phobius"/>
    </source>
</evidence>
<dbReference type="EMBL" id="QJJR01000002">
    <property type="protein sequence ID" value="PXW92720.1"/>
    <property type="molecule type" value="Genomic_DNA"/>
</dbReference>
<accession>A0A2V3WD85</accession>
<evidence type="ECO:0000313" key="2">
    <source>
        <dbReference type="EMBL" id="PXW92720.1"/>
    </source>
</evidence>
<dbReference type="AlphaFoldDB" id="A0A2V3WD85"/>
<evidence type="ECO:0000313" key="3">
    <source>
        <dbReference type="Proteomes" id="UP000247922"/>
    </source>
</evidence>
<protein>
    <submittedName>
        <fullName evidence="2">Uncharacterized protein</fullName>
    </submittedName>
</protein>
<organism evidence="2 3">
    <name type="scientific">Streptohalobacillus salinus</name>
    <dbReference type="NCBI Taxonomy" id="621096"/>
    <lineage>
        <taxon>Bacteria</taxon>
        <taxon>Bacillati</taxon>
        <taxon>Bacillota</taxon>
        <taxon>Bacilli</taxon>
        <taxon>Bacillales</taxon>
        <taxon>Bacillaceae</taxon>
        <taxon>Streptohalobacillus</taxon>
    </lineage>
</organism>
<name>A0A2V3WD85_9BACI</name>
<dbReference type="RefSeq" id="WP_110250591.1">
    <property type="nucleotide sequence ID" value="NZ_QJJR01000002.1"/>
</dbReference>
<gene>
    <name evidence="2" type="ORF">DES38_102304</name>
</gene>
<feature type="transmembrane region" description="Helical" evidence="1">
    <location>
        <begin position="33"/>
        <end position="56"/>
    </location>
</feature>
<keyword evidence="3" id="KW-1185">Reference proteome</keyword>
<proteinExistence type="predicted"/>
<keyword evidence="1" id="KW-0812">Transmembrane</keyword>
<dbReference type="Proteomes" id="UP000247922">
    <property type="component" value="Unassembled WGS sequence"/>
</dbReference>
<sequence length="72" mass="8371">MLRYRYFLYLALFQFVIGAVYLVVSLARTNFSIVTAAVSIILLIGIGLNIVFYFYFKKLVSMHKQKNENVVE</sequence>
<reference evidence="2 3" key="1">
    <citation type="submission" date="2018-05" db="EMBL/GenBank/DDBJ databases">
        <title>Genomic Encyclopedia of Type Strains, Phase IV (KMG-IV): sequencing the most valuable type-strain genomes for metagenomic binning, comparative biology and taxonomic classification.</title>
        <authorList>
            <person name="Goeker M."/>
        </authorList>
    </citation>
    <scope>NUCLEOTIDE SEQUENCE [LARGE SCALE GENOMIC DNA]</scope>
    <source>
        <strain evidence="2 3">DSM 22440</strain>
    </source>
</reference>